<dbReference type="EMBL" id="QFFI01000011">
    <property type="protein sequence ID" value="PWG63429.1"/>
    <property type="molecule type" value="Genomic_DNA"/>
</dbReference>
<evidence type="ECO:0000256" key="3">
    <source>
        <dbReference type="ARBA" id="ARBA00022927"/>
    </source>
</evidence>
<name>A0A2U2N371_9GAMM</name>
<dbReference type="PRINTS" id="PR01594">
    <property type="entry name" value="SECBCHAPRONE"/>
</dbReference>
<dbReference type="Proteomes" id="UP000245474">
    <property type="component" value="Unassembled WGS sequence"/>
</dbReference>
<dbReference type="GO" id="GO:0015031">
    <property type="term" value="P:protein transport"/>
    <property type="evidence" value="ECO:0007669"/>
    <property type="project" value="UniProtKB-UniRule"/>
</dbReference>
<dbReference type="HAMAP" id="MF_00821">
    <property type="entry name" value="SecB"/>
    <property type="match status" value="1"/>
</dbReference>
<evidence type="ECO:0000256" key="5">
    <source>
        <dbReference type="HAMAP-Rule" id="MF_00821"/>
    </source>
</evidence>
<dbReference type="Gene3D" id="3.10.420.10">
    <property type="entry name" value="SecB-like"/>
    <property type="match status" value="1"/>
</dbReference>
<evidence type="ECO:0000256" key="4">
    <source>
        <dbReference type="ARBA" id="ARBA00023010"/>
    </source>
</evidence>
<dbReference type="RefSeq" id="WP_109678395.1">
    <property type="nucleotide sequence ID" value="NZ_CP086615.1"/>
</dbReference>
<dbReference type="SUPFAM" id="SSF54611">
    <property type="entry name" value="SecB-like"/>
    <property type="match status" value="1"/>
</dbReference>
<comment type="subcellular location">
    <subcellularLocation>
        <location evidence="5">Cytoplasm</location>
    </subcellularLocation>
</comment>
<comment type="subunit">
    <text evidence="5">Homotetramer, a dimer of dimers. One homotetramer interacts with 1 SecA dimer.</text>
</comment>
<gene>
    <name evidence="5" type="primary">secB</name>
    <name evidence="7" type="ORF">DEM34_08970</name>
</gene>
<dbReference type="GO" id="GO:0051262">
    <property type="term" value="P:protein tetramerization"/>
    <property type="evidence" value="ECO:0007669"/>
    <property type="project" value="InterPro"/>
</dbReference>
<proteinExistence type="inferred from homology"/>
<protein>
    <recommendedName>
        <fullName evidence="5">Protein-export protein SecB</fullName>
    </recommendedName>
</protein>
<keyword evidence="5" id="KW-0143">Chaperone</keyword>
<organism evidence="7 8">
    <name type="scientific">Sediminicurvatus halobius</name>
    <dbReference type="NCBI Taxonomy" id="2182432"/>
    <lineage>
        <taxon>Bacteria</taxon>
        <taxon>Pseudomonadati</taxon>
        <taxon>Pseudomonadota</taxon>
        <taxon>Gammaproteobacteria</taxon>
        <taxon>Chromatiales</taxon>
        <taxon>Ectothiorhodospiraceae</taxon>
        <taxon>Sediminicurvatus</taxon>
    </lineage>
</organism>
<feature type="region of interest" description="Disordered" evidence="6">
    <location>
        <begin position="159"/>
        <end position="179"/>
    </location>
</feature>
<feature type="region of interest" description="Disordered" evidence="6">
    <location>
        <begin position="1"/>
        <end position="22"/>
    </location>
</feature>
<evidence type="ECO:0000313" key="7">
    <source>
        <dbReference type="EMBL" id="PWG63429.1"/>
    </source>
</evidence>
<evidence type="ECO:0000313" key="8">
    <source>
        <dbReference type="Proteomes" id="UP000245474"/>
    </source>
</evidence>
<dbReference type="GO" id="GO:0005737">
    <property type="term" value="C:cytoplasm"/>
    <property type="evidence" value="ECO:0007669"/>
    <property type="project" value="UniProtKB-SubCell"/>
</dbReference>
<dbReference type="InterPro" id="IPR003708">
    <property type="entry name" value="SecB"/>
</dbReference>
<evidence type="ECO:0000256" key="6">
    <source>
        <dbReference type="SAM" id="MobiDB-lite"/>
    </source>
</evidence>
<dbReference type="GO" id="GO:0051082">
    <property type="term" value="F:unfolded protein binding"/>
    <property type="evidence" value="ECO:0007669"/>
    <property type="project" value="InterPro"/>
</dbReference>
<dbReference type="OrthoDB" id="9795145at2"/>
<dbReference type="NCBIfam" id="NF004393">
    <property type="entry name" value="PRK05751.1-4"/>
    <property type="match status" value="1"/>
</dbReference>
<accession>A0A2U2N371</accession>
<dbReference type="GO" id="GO:0006457">
    <property type="term" value="P:protein folding"/>
    <property type="evidence" value="ECO:0007669"/>
    <property type="project" value="UniProtKB-UniRule"/>
</dbReference>
<dbReference type="Pfam" id="PF02556">
    <property type="entry name" value="SecB"/>
    <property type="match status" value="1"/>
</dbReference>
<comment type="similarity">
    <text evidence="1 5">Belongs to the SecB family.</text>
</comment>
<dbReference type="PANTHER" id="PTHR36918:SF1">
    <property type="entry name" value="PROTEIN-EXPORT PROTEIN SECB"/>
    <property type="match status" value="1"/>
</dbReference>
<dbReference type="NCBIfam" id="TIGR00809">
    <property type="entry name" value="secB"/>
    <property type="match status" value="1"/>
</dbReference>
<comment type="caution">
    <text evidence="7">The sequence shown here is derived from an EMBL/GenBank/DDBJ whole genome shotgun (WGS) entry which is preliminary data.</text>
</comment>
<keyword evidence="8" id="KW-1185">Reference proteome</keyword>
<feature type="compositionally biased region" description="Low complexity" evidence="6">
    <location>
        <begin position="13"/>
        <end position="22"/>
    </location>
</feature>
<evidence type="ECO:0000256" key="1">
    <source>
        <dbReference type="ARBA" id="ARBA00009990"/>
    </source>
</evidence>
<evidence type="ECO:0000256" key="2">
    <source>
        <dbReference type="ARBA" id="ARBA00022448"/>
    </source>
</evidence>
<keyword evidence="5" id="KW-0963">Cytoplasm</keyword>
<dbReference type="AlphaFoldDB" id="A0A2U2N371"/>
<dbReference type="InterPro" id="IPR035958">
    <property type="entry name" value="SecB-like_sf"/>
</dbReference>
<comment type="function">
    <text evidence="5">One of the proteins required for the normal export of preproteins out of the cell cytoplasm. It is a molecular chaperone that binds to a subset of precursor proteins, maintaining them in a translocation-competent state. It also specifically binds to its receptor SecA.</text>
</comment>
<dbReference type="PANTHER" id="PTHR36918">
    <property type="match status" value="1"/>
</dbReference>
<feature type="compositionally biased region" description="Polar residues" evidence="6">
    <location>
        <begin position="1"/>
        <end position="12"/>
    </location>
</feature>
<keyword evidence="2 5" id="KW-0813">Transport</keyword>
<keyword evidence="3 5" id="KW-0653">Protein transport</keyword>
<sequence>MAEDNQNTGTSNGAAGAAGAEAPKQQFGIQRVYLKDASLETPATPEIFREGGKPEARVELNSRRTALPDDHHEVVLTVTVTAKVGERTAYLCEVQQAGIFAVRGFPEAAADQLLGSYCPNVLFPYAREAVSDLTGKAGFPPMLLAPVNFDALYARQKAQRQQAAGQTPEQAGGEVGQEH</sequence>
<keyword evidence="4 5" id="KW-0811">Translocation</keyword>
<reference evidence="7 8" key="1">
    <citation type="submission" date="2018-05" db="EMBL/GenBank/DDBJ databases">
        <title>Spiribacter halobius sp. nov., a moderately halophilic bacterium isolated from marine solar saltern.</title>
        <authorList>
            <person name="Zheng W.-S."/>
            <person name="Lu D.-C."/>
            <person name="Du Z.-J."/>
        </authorList>
    </citation>
    <scope>NUCLEOTIDE SEQUENCE [LARGE SCALE GENOMIC DNA]</scope>
    <source>
        <strain evidence="7 8">E85</strain>
    </source>
</reference>